<dbReference type="EMBL" id="SOYY01000025">
    <property type="protein sequence ID" value="KAA0701812.1"/>
    <property type="molecule type" value="Genomic_DNA"/>
</dbReference>
<evidence type="ECO:0000256" key="4">
    <source>
        <dbReference type="ARBA" id="ARBA00023157"/>
    </source>
</evidence>
<proteinExistence type="predicted"/>
<dbReference type="SMART" id="SM00020">
    <property type="entry name" value="Tryp_SPc"/>
    <property type="match status" value="1"/>
</dbReference>
<evidence type="ECO:0000259" key="5">
    <source>
        <dbReference type="PROSITE" id="PS50240"/>
    </source>
</evidence>
<keyword evidence="4" id="KW-1015">Disulfide bond</keyword>
<evidence type="ECO:0000256" key="2">
    <source>
        <dbReference type="ARBA" id="ARBA00022801"/>
    </source>
</evidence>
<dbReference type="GO" id="GO:0004252">
    <property type="term" value="F:serine-type endopeptidase activity"/>
    <property type="evidence" value="ECO:0007669"/>
    <property type="project" value="InterPro"/>
</dbReference>
<dbReference type="FunFam" id="2.40.10.10:FF:000036">
    <property type="entry name" value="Trypsin beta"/>
    <property type="match status" value="1"/>
</dbReference>
<dbReference type="Gene3D" id="2.40.10.10">
    <property type="entry name" value="Trypsin-like serine proteases"/>
    <property type="match status" value="1"/>
</dbReference>
<evidence type="ECO:0000313" key="7">
    <source>
        <dbReference type="Proteomes" id="UP000324632"/>
    </source>
</evidence>
<keyword evidence="3" id="KW-0720">Serine protease</keyword>
<dbReference type="PANTHER" id="PTHR24250:SF66">
    <property type="entry name" value="CHYMOTRYPSIN-LIKE PROTEASE CTRL-1"/>
    <property type="match status" value="1"/>
</dbReference>
<keyword evidence="7" id="KW-1185">Reference proteome</keyword>
<dbReference type="GO" id="GO:0006508">
    <property type="term" value="P:proteolysis"/>
    <property type="evidence" value="ECO:0007669"/>
    <property type="project" value="UniProtKB-KW"/>
</dbReference>
<evidence type="ECO:0000256" key="1">
    <source>
        <dbReference type="ARBA" id="ARBA00022670"/>
    </source>
</evidence>
<organism evidence="6 7">
    <name type="scientific">Triplophysa tibetana</name>
    <dbReference type="NCBI Taxonomy" id="1572043"/>
    <lineage>
        <taxon>Eukaryota</taxon>
        <taxon>Metazoa</taxon>
        <taxon>Chordata</taxon>
        <taxon>Craniata</taxon>
        <taxon>Vertebrata</taxon>
        <taxon>Euteleostomi</taxon>
        <taxon>Actinopterygii</taxon>
        <taxon>Neopterygii</taxon>
        <taxon>Teleostei</taxon>
        <taxon>Ostariophysi</taxon>
        <taxon>Cypriniformes</taxon>
        <taxon>Nemacheilidae</taxon>
        <taxon>Triplophysa</taxon>
    </lineage>
</organism>
<dbReference type="PROSITE" id="PS50240">
    <property type="entry name" value="TRYPSIN_DOM"/>
    <property type="match status" value="1"/>
</dbReference>
<dbReference type="Proteomes" id="UP000324632">
    <property type="component" value="Chromosome 25"/>
</dbReference>
<comment type="caution">
    <text evidence="6">The sequence shown here is derived from an EMBL/GenBank/DDBJ whole genome shotgun (WGS) entry which is preliminary data.</text>
</comment>
<keyword evidence="1 6" id="KW-0645">Protease</keyword>
<dbReference type="SUPFAM" id="SSF50494">
    <property type="entry name" value="Trypsin-like serine proteases"/>
    <property type="match status" value="1"/>
</dbReference>
<protein>
    <submittedName>
        <fullName evidence="6">Chymotrypsin-like protease CTRL-1</fullName>
    </submittedName>
</protein>
<evidence type="ECO:0000256" key="3">
    <source>
        <dbReference type="ARBA" id="ARBA00022825"/>
    </source>
</evidence>
<dbReference type="InterPro" id="IPR009003">
    <property type="entry name" value="Peptidase_S1_PA"/>
</dbReference>
<feature type="domain" description="Peptidase S1" evidence="5">
    <location>
        <begin position="1"/>
        <end position="196"/>
    </location>
</feature>
<dbReference type="Pfam" id="PF00089">
    <property type="entry name" value="Trypsin"/>
    <property type="match status" value="1"/>
</dbReference>
<dbReference type="AlphaFoldDB" id="A0A5A9MUF9"/>
<dbReference type="PRINTS" id="PR00722">
    <property type="entry name" value="CHYMOTRYPSIN"/>
</dbReference>
<dbReference type="PROSITE" id="PS00135">
    <property type="entry name" value="TRYPSIN_SER"/>
    <property type="match status" value="1"/>
</dbReference>
<dbReference type="CDD" id="cd00190">
    <property type="entry name" value="Tryp_SPc"/>
    <property type="match status" value="1"/>
</dbReference>
<dbReference type="InterPro" id="IPR033116">
    <property type="entry name" value="TRYPSIN_SER"/>
</dbReference>
<accession>A0A5A9MUF9</accession>
<dbReference type="InterPro" id="IPR001314">
    <property type="entry name" value="Peptidase_S1A"/>
</dbReference>
<dbReference type="InterPro" id="IPR043504">
    <property type="entry name" value="Peptidase_S1_PA_chymotrypsin"/>
</dbReference>
<evidence type="ECO:0000313" key="6">
    <source>
        <dbReference type="EMBL" id="KAA0701812.1"/>
    </source>
</evidence>
<reference evidence="6 7" key="1">
    <citation type="journal article" date="2019" name="Mol. Ecol. Resour.">
        <title>Chromosome-level genome assembly of Triplophysa tibetana, a fish adapted to the harsh high-altitude environment of the Tibetan Plateau.</title>
        <authorList>
            <person name="Yang X."/>
            <person name="Liu H."/>
            <person name="Ma Z."/>
            <person name="Zou Y."/>
            <person name="Zou M."/>
            <person name="Mao Y."/>
            <person name="Li X."/>
            <person name="Wang H."/>
            <person name="Chen T."/>
            <person name="Wang W."/>
            <person name="Yang R."/>
        </authorList>
    </citation>
    <scope>NUCLEOTIDE SEQUENCE [LARGE SCALE GENOMIC DNA]</scope>
    <source>
        <strain evidence="6">TTIB1903HZAU</strain>
        <tissue evidence="6">Muscle</tissue>
    </source>
</reference>
<gene>
    <name evidence="6" type="ORF">E1301_Tti017652</name>
</gene>
<keyword evidence="2" id="KW-0378">Hydrolase</keyword>
<sequence>MAGQSFSLSPAVPSSPRVGYHQVILGEYDRDSNDEAVQIKRIAKVFVHPSFSKKNFSNDVALVRLSSPAQITSRVSPVQLVSSSTNIPSGTLCVTTGWGRTATGQGPRILQETTLPIVSTAECMSYWGLTRSITDSMICAGGSGSSTCQGDSGGPLVCDRYQVGIVSWGTNDCRDNAPGVYSRVSFFRQWIDDTVSSNSA</sequence>
<name>A0A5A9MUF9_9TELE</name>
<dbReference type="PANTHER" id="PTHR24250">
    <property type="entry name" value="CHYMOTRYPSIN-RELATED"/>
    <property type="match status" value="1"/>
</dbReference>
<dbReference type="InterPro" id="IPR001254">
    <property type="entry name" value="Trypsin_dom"/>
</dbReference>